<evidence type="ECO:0000256" key="8">
    <source>
        <dbReference type="ARBA" id="ARBA00022840"/>
    </source>
</evidence>
<evidence type="ECO:0000256" key="14">
    <source>
        <dbReference type="HAMAP-Rule" id="MF_00046"/>
    </source>
</evidence>
<dbReference type="InterPro" id="IPR000713">
    <property type="entry name" value="Mur_ligase_N"/>
</dbReference>
<dbReference type="HAMAP" id="MF_00046">
    <property type="entry name" value="MurC"/>
    <property type="match status" value="1"/>
</dbReference>
<evidence type="ECO:0000256" key="4">
    <source>
        <dbReference type="ARBA" id="ARBA00022490"/>
    </source>
</evidence>
<evidence type="ECO:0000256" key="13">
    <source>
        <dbReference type="ARBA" id="ARBA00047833"/>
    </source>
</evidence>
<dbReference type="Gene3D" id="3.90.190.20">
    <property type="entry name" value="Mur ligase, C-terminal domain"/>
    <property type="match status" value="1"/>
</dbReference>
<keyword evidence="8 14" id="KW-0067">ATP-binding</keyword>
<evidence type="ECO:0000256" key="2">
    <source>
        <dbReference type="ARBA" id="ARBA00004752"/>
    </source>
</evidence>
<evidence type="ECO:0000256" key="12">
    <source>
        <dbReference type="ARBA" id="ARBA00023316"/>
    </source>
</evidence>
<dbReference type="RefSeq" id="WP_310547705.1">
    <property type="nucleotide sequence ID" value="NZ_JAVKGR010000002.1"/>
</dbReference>
<feature type="domain" description="Mur ligase central" evidence="18">
    <location>
        <begin position="119"/>
        <end position="342"/>
    </location>
</feature>
<comment type="catalytic activity">
    <reaction evidence="13 14">
        <text>UDP-N-acetyl-alpha-D-muramate + L-alanine + ATP = UDP-N-acetyl-alpha-D-muramoyl-L-alanine + ADP + phosphate + H(+)</text>
        <dbReference type="Rhea" id="RHEA:23372"/>
        <dbReference type="ChEBI" id="CHEBI:15378"/>
        <dbReference type="ChEBI" id="CHEBI:30616"/>
        <dbReference type="ChEBI" id="CHEBI:43474"/>
        <dbReference type="ChEBI" id="CHEBI:57972"/>
        <dbReference type="ChEBI" id="CHEBI:70757"/>
        <dbReference type="ChEBI" id="CHEBI:83898"/>
        <dbReference type="ChEBI" id="CHEBI:456216"/>
        <dbReference type="EC" id="6.3.2.8"/>
    </reaction>
</comment>
<dbReference type="Gene3D" id="3.40.1190.10">
    <property type="entry name" value="Mur-like, catalytic domain"/>
    <property type="match status" value="1"/>
</dbReference>
<dbReference type="InterPro" id="IPR013221">
    <property type="entry name" value="Mur_ligase_cen"/>
</dbReference>
<evidence type="ECO:0000313" key="19">
    <source>
        <dbReference type="EMBL" id="MDR8018479.1"/>
    </source>
</evidence>
<keyword evidence="11 14" id="KW-0131">Cell cycle</keyword>
<evidence type="ECO:0000259" key="18">
    <source>
        <dbReference type="Pfam" id="PF08245"/>
    </source>
</evidence>
<comment type="caution">
    <text evidence="19">The sequence shown here is derived from an EMBL/GenBank/DDBJ whole genome shotgun (WGS) entry which is preliminary data.</text>
</comment>
<keyword evidence="10 14" id="KW-0573">Peptidoglycan synthesis</keyword>
<keyword evidence="5 14" id="KW-0436">Ligase</keyword>
<dbReference type="PANTHER" id="PTHR43445">
    <property type="entry name" value="UDP-N-ACETYLMURAMATE--L-ALANINE LIGASE-RELATED"/>
    <property type="match status" value="1"/>
</dbReference>
<accession>A0ABU2DPU6</accession>
<feature type="binding site" evidence="14">
    <location>
        <begin position="121"/>
        <end position="127"/>
    </location>
    <ligand>
        <name>ATP</name>
        <dbReference type="ChEBI" id="CHEBI:30616"/>
    </ligand>
</feature>
<keyword evidence="7 14" id="KW-0547">Nucleotide-binding</keyword>
<evidence type="ECO:0000256" key="7">
    <source>
        <dbReference type="ARBA" id="ARBA00022741"/>
    </source>
</evidence>
<feature type="compositionally biased region" description="Low complexity" evidence="15">
    <location>
        <begin position="276"/>
        <end position="295"/>
    </location>
</feature>
<comment type="subcellular location">
    <subcellularLocation>
        <location evidence="1 14">Cytoplasm</location>
    </subcellularLocation>
</comment>
<evidence type="ECO:0000313" key="20">
    <source>
        <dbReference type="Proteomes" id="UP001251870"/>
    </source>
</evidence>
<comment type="pathway">
    <text evidence="2 14">Cell wall biogenesis; peptidoglycan biosynthesis.</text>
</comment>
<evidence type="ECO:0000256" key="6">
    <source>
        <dbReference type="ARBA" id="ARBA00022618"/>
    </source>
</evidence>
<organism evidence="19 20">
    <name type="scientific">Nesterenkonia aerolata</name>
    <dbReference type="NCBI Taxonomy" id="3074079"/>
    <lineage>
        <taxon>Bacteria</taxon>
        <taxon>Bacillati</taxon>
        <taxon>Actinomycetota</taxon>
        <taxon>Actinomycetes</taxon>
        <taxon>Micrococcales</taxon>
        <taxon>Micrococcaceae</taxon>
        <taxon>Nesterenkonia</taxon>
    </lineage>
</organism>
<feature type="region of interest" description="Disordered" evidence="15">
    <location>
        <begin position="268"/>
        <end position="297"/>
    </location>
</feature>
<reference evidence="19 20" key="1">
    <citation type="submission" date="2023-09" db="EMBL/GenBank/DDBJ databases">
        <title>Description of three actinobacteria isolated from air of manufacturing shop in a pharmaceutical factory.</title>
        <authorList>
            <person name="Zhang D.-F."/>
        </authorList>
    </citation>
    <scope>NUCLEOTIDE SEQUENCE [LARGE SCALE GENOMIC DNA]</scope>
    <source>
        <strain evidence="19 20">LY-0111</strain>
    </source>
</reference>
<dbReference type="SUPFAM" id="SSF53244">
    <property type="entry name" value="MurD-like peptide ligases, peptide-binding domain"/>
    <property type="match status" value="1"/>
</dbReference>
<evidence type="ECO:0000259" key="17">
    <source>
        <dbReference type="Pfam" id="PF02875"/>
    </source>
</evidence>
<keyword evidence="4 14" id="KW-0963">Cytoplasm</keyword>
<dbReference type="GO" id="GO:0016874">
    <property type="term" value="F:ligase activity"/>
    <property type="evidence" value="ECO:0007669"/>
    <property type="project" value="UniProtKB-KW"/>
</dbReference>
<evidence type="ECO:0000256" key="1">
    <source>
        <dbReference type="ARBA" id="ARBA00004496"/>
    </source>
</evidence>
<comment type="function">
    <text evidence="14">Cell wall formation.</text>
</comment>
<evidence type="ECO:0000256" key="11">
    <source>
        <dbReference type="ARBA" id="ARBA00023306"/>
    </source>
</evidence>
<dbReference type="PANTHER" id="PTHR43445:SF3">
    <property type="entry name" value="UDP-N-ACETYLMURAMATE--L-ALANINE LIGASE"/>
    <property type="match status" value="1"/>
</dbReference>
<feature type="domain" description="Mur ligase N-terminal catalytic" evidence="16">
    <location>
        <begin position="9"/>
        <end position="114"/>
    </location>
</feature>
<dbReference type="Gene3D" id="3.40.50.720">
    <property type="entry name" value="NAD(P)-binding Rossmann-like Domain"/>
    <property type="match status" value="1"/>
</dbReference>
<protein>
    <recommendedName>
        <fullName evidence="3 14">UDP-N-acetylmuramate--L-alanine ligase</fullName>
        <ecNumber evidence="3 14">6.3.2.8</ecNumber>
    </recommendedName>
    <alternativeName>
        <fullName evidence="14">UDP-N-acetylmuramoyl-L-alanine synthetase</fullName>
    </alternativeName>
</protein>
<dbReference type="EC" id="6.3.2.8" evidence="3 14"/>
<dbReference type="InterPro" id="IPR004101">
    <property type="entry name" value="Mur_ligase_C"/>
</dbReference>
<name>A0ABU2DPU6_9MICC</name>
<comment type="similarity">
    <text evidence="14">Belongs to the MurCDEF family.</text>
</comment>
<evidence type="ECO:0000256" key="3">
    <source>
        <dbReference type="ARBA" id="ARBA00012211"/>
    </source>
</evidence>
<keyword evidence="12 14" id="KW-0961">Cell wall biogenesis/degradation</keyword>
<dbReference type="EMBL" id="JAVKGR010000002">
    <property type="protein sequence ID" value="MDR8018479.1"/>
    <property type="molecule type" value="Genomic_DNA"/>
</dbReference>
<dbReference type="SUPFAM" id="SSF53623">
    <property type="entry name" value="MurD-like peptide ligases, catalytic domain"/>
    <property type="match status" value="1"/>
</dbReference>
<feature type="domain" description="Mur ligase C-terminal" evidence="17">
    <location>
        <begin position="365"/>
        <end position="497"/>
    </location>
</feature>
<dbReference type="Proteomes" id="UP001251870">
    <property type="component" value="Unassembled WGS sequence"/>
</dbReference>
<gene>
    <name evidence="14" type="primary">murC</name>
    <name evidence="19" type="ORF">RIL96_02700</name>
</gene>
<keyword evidence="6 14" id="KW-0132">Cell division</keyword>
<sequence length="516" mass="52953">MSLAQVGRVHFLGLAGVGVSAVARVMQAQGVPISGTDAKDLPVLEEFRAAGVPVRVGYRAENISSVEEEVGAPIDTVIASSIAQAGNPEYEEARRRGVRVLHRSQGLAAVMDAQRGVAVAGTHGKTTTTSMTAMLLSRAGLHPGFAVGAAVAGLGTNAAAGAGEWFVAEADESDGSLLNYRPEVAVITNVEADHLDHHGTAEAVHQVFVDFTARILDGGTLILCVDDDGARALLDDVAEDLAARGVQVLTYGTAPDARLRLVTDPAEDADVGETPGAGVHSSAGAPSSAGTPSSADRPLRAAQTFVIAETEAAEPSAAVAVRAALSVPGRHNALNAVAAVAVGRCAGLTLEEAAQAVEAFRGVARRFDLQGEAAGVRVYDDYAHHPTEVAALLTAARSAVAEAAGVHVIFQPHLFSRTQEFAAEFAAALRGADTVAVLEIYAAREEPMDGVSAELITDPLFSGTDAPAGGLRSREEAVRTVIAAAHPGDIVLTVGAGDVTALGPRLVEELAEEGRR</sequence>
<dbReference type="Pfam" id="PF08245">
    <property type="entry name" value="Mur_ligase_M"/>
    <property type="match status" value="1"/>
</dbReference>
<dbReference type="Pfam" id="PF02875">
    <property type="entry name" value="Mur_ligase_C"/>
    <property type="match status" value="1"/>
</dbReference>
<dbReference type="Pfam" id="PF01225">
    <property type="entry name" value="Mur_ligase"/>
    <property type="match status" value="1"/>
</dbReference>
<evidence type="ECO:0000256" key="10">
    <source>
        <dbReference type="ARBA" id="ARBA00022984"/>
    </source>
</evidence>
<evidence type="ECO:0000256" key="9">
    <source>
        <dbReference type="ARBA" id="ARBA00022960"/>
    </source>
</evidence>
<dbReference type="InterPro" id="IPR036615">
    <property type="entry name" value="Mur_ligase_C_dom_sf"/>
</dbReference>
<evidence type="ECO:0000256" key="5">
    <source>
        <dbReference type="ARBA" id="ARBA00022598"/>
    </source>
</evidence>
<dbReference type="InterPro" id="IPR005758">
    <property type="entry name" value="UDP-N-AcMur_Ala_ligase_MurC"/>
</dbReference>
<proteinExistence type="inferred from homology"/>
<keyword evidence="9 14" id="KW-0133">Cell shape</keyword>
<keyword evidence="20" id="KW-1185">Reference proteome</keyword>
<dbReference type="InterPro" id="IPR050061">
    <property type="entry name" value="MurCDEF_pg_biosynth"/>
</dbReference>
<evidence type="ECO:0000259" key="16">
    <source>
        <dbReference type="Pfam" id="PF01225"/>
    </source>
</evidence>
<evidence type="ECO:0000256" key="15">
    <source>
        <dbReference type="SAM" id="MobiDB-lite"/>
    </source>
</evidence>
<dbReference type="SUPFAM" id="SSF51984">
    <property type="entry name" value="MurCD N-terminal domain"/>
    <property type="match status" value="1"/>
</dbReference>
<dbReference type="InterPro" id="IPR036565">
    <property type="entry name" value="Mur-like_cat_sf"/>
</dbReference>